<organism evidence="2 3">
    <name type="scientific">Elasticomyces elasticus</name>
    <dbReference type="NCBI Taxonomy" id="574655"/>
    <lineage>
        <taxon>Eukaryota</taxon>
        <taxon>Fungi</taxon>
        <taxon>Dikarya</taxon>
        <taxon>Ascomycota</taxon>
        <taxon>Pezizomycotina</taxon>
        <taxon>Dothideomycetes</taxon>
        <taxon>Dothideomycetidae</taxon>
        <taxon>Mycosphaerellales</taxon>
        <taxon>Teratosphaeriaceae</taxon>
        <taxon>Elasticomyces</taxon>
    </lineage>
</organism>
<protein>
    <submittedName>
        <fullName evidence="2">Uncharacterized protein</fullName>
    </submittedName>
</protein>
<proteinExistence type="predicted"/>
<dbReference type="AlphaFoldDB" id="A0AAN7ZRB2"/>
<evidence type="ECO:0000313" key="3">
    <source>
        <dbReference type="Proteomes" id="UP001310594"/>
    </source>
</evidence>
<feature type="region of interest" description="Disordered" evidence="1">
    <location>
        <begin position="603"/>
        <end position="633"/>
    </location>
</feature>
<comment type="caution">
    <text evidence="2">The sequence shown here is derived from an EMBL/GenBank/DDBJ whole genome shotgun (WGS) entry which is preliminary data.</text>
</comment>
<dbReference type="EMBL" id="JAVRQU010000019">
    <property type="protein sequence ID" value="KAK5692570.1"/>
    <property type="molecule type" value="Genomic_DNA"/>
</dbReference>
<name>A0AAN7ZRB2_9PEZI</name>
<sequence>MQRNQQIASPTPLHLRRNQTRRQEESSQQSSSYGGNGPIRFRETPDLSVHVPRSQSSNRFGVLALPTPPLETEEIKELHIPSRYRRSRNSRGTKEAKRRRDARRSRRKMAAQMLDEQLSRDIDFVLSKVNGFPTPPSSRPSPITALSRIPRTPEWPTNLPPLPPSPPQLPLVDFNSFGINVNSFLEARAARASRASSSSPVPHTPLAPPTALIPDIPSWCPPLPCLTRRGVWSEGLPIFYDLSSMPEPPKPTAHLRDPKPCQELQLWRGNLDIKPKQSRFFPRTPVVGKPRVKLAPTTCKLHVTEKSLPTQPLIVSSTYADAVKRGTDADIGKHGADVTVIADVQSGTPEFQPSAANLWNILADTAGQKSQYPDPYLASFQPKTEDSYMAAWQAHIDTAEQDQTPTELDGREIPYVHANSLTGHSNELRLSPYAIEHPEMSDSAVCFTPLAIPPLGLNEMMMDYDIGLPYAIAYAAGYSDEEPQRPTSVQQSLVLADILPINCIEDNDDGEETMATSDAQFRSEQSLFTLGTVPKPAVTGEIDIATFLKMGHAKNCWCGFCSDETEVEGSTTSDSDSKDTDTPELVPFDRLTEMDDDWMLYSPTTDEESVSSKASHAIVSRPTMRSEKLERQPNRASYVMRPTWDEIFPCKPHVICQVKEMQGEVEAVDPASSDESDWVWTSEF</sequence>
<evidence type="ECO:0000313" key="2">
    <source>
        <dbReference type="EMBL" id="KAK5692570.1"/>
    </source>
</evidence>
<feature type="compositionally biased region" description="Basic residues" evidence="1">
    <location>
        <begin position="82"/>
        <end position="108"/>
    </location>
</feature>
<reference evidence="2" key="1">
    <citation type="submission" date="2023-08" db="EMBL/GenBank/DDBJ databases">
        <title>Black Yeasts Isolated from many extreme environments.</title>
        <authorList>
            <person name="Coleine C."/>
            <person name="Stajich J.E."/>
            <person name="Selbmann L."/>
        </authorList>
    </citation>
    <scope>NUCLEOTIDE SEQUENCE</scope>
    <source>
        <strain evidence="2">CCFEE 5810</strain>
    </source>
</reference>
<gene>
    <name evidence="2" type="ORF">LTR97_010881</name>
</gene>
<feature type="region of interest" description="Disordered" evidence="1">
    <location>
        <begin position="1"/>
        <end position="108"/>
    </location>
</feature>
<accession>A0AAN7ZRB2</accession>
<evidence type="ECO:0000256" key="1">
    <source>
        <dbReference type="SAM" id="MobiDB-lite"/>
    </source>
</evidence>
<feature type="compositionally biased region" description="Basic and acidic residues" evidence="1">
    <location>
        <begin position="624"/>
        <end position="633"/>
    </location>
</feature>
<dbReference type="Proteomes" id="UP001310594">
    <property type="component" value="Unassembled WGS sequence"/>
</dbReference>